<evidence type="ECO:0000259" key="19">
    <source>
        <dbReference type="Pfam" id="PF07715"/>
    </source>
</evidence>
<dbReference type="SUPFAM" id="SSF56935">
    <property type="entry name" value="Porins"/>
    <property type="match status" value="1"/>
</dbReference>
<dbReference type="FunFam" id="2.170.130.10:FF:000001">
    <property type="entry name" value="Catecholate siderophore TonB-dependent receptor"/>
    <property type="match status" value="1"/>
</dbReference>
<dbReference type="InterPro" id="IPR010917">
    <property type="entry name" value="TonB_rcpt_CS"/>
</dbReference>
<keyword evidence="6 14" id="KW-0812">Transmembrane</keyword>
<keyword evidence="13 14" id="KW-0998">Cell outer membrane</keyword>
<dbReference type="InterPro" id="IPR036942">
    <property type="entry name" value="Beta-barrel_TonB_sf"/>
</dbReference>
<evidence type="ECO:0000259" key="18">
    <source>
        <dbReference type="Pfam" id="PF00593"/>
    </source>
</evidence>
<keyword evidence="12 20" id="KW-0675">Receptor</keyword>
<dbReference type="Gene3D" id="2.40.170.20">
    <property type="entry name" value="TonB-dependent receptor, beta-barrel domain"/>
    <property type="match status" value="1"/>
</dbReference>
<dbReference type="Proteomes" id="UP000321303">
    <property type="component" value="Unassembled WGS sequence"/>
</dbReference>
<evidence type="ECO:0000256" key="17">
    <source>
        <dbReference type="RuleBase" id="RU003357"/>
    </source>
</evidence>
<dbReference type="InterPro" id="IPR037066">
    <property type="entry name" value="Plug_dom_sf"/>
</dbReference>
<dbReference type="PROSITE" id="PS52016">
    <property type="entry name" value="TONB_DEPENDENT_REC_3"/>
    <property type="match status" value="1"/>
</dbReference>
<dbReference type="NCBIfam" id="TIGR01783">
    <property type="entry name" value="TonB-siderophor"/>
    <property type="match status" value="1"/>
</dbReference>
<dbReference type="InterPro" id="IPR039426">
    <property type="entry name" value="TonB-dep_rcpt-like"/>
</dbReference>
<evidence type="ECO:0000256" key="10">
    <source>
        <dbReference type="ARBA" id="ARBA00023077"/>
    </source>
</evidence>
<feature type="short sequence motif" description="TonB box" evidence="15">
    <location>
        <begin position="47"/>
        <end position="53"/>
    </location>
</feature>
<dbReference type="GO" id="GO:0015891">
    <property type="term" value="P:siderophore transport"/>
    <property type="evidence" value="ECO:0007669"/>
    <property type="project" value="InterPro"/>
</dbReference>
<evidence type="ECO:0000256" key="6">
    <source>
        <dbReference type="ARBA" id="ARBA00022692"/>
    </source>
</evidence>
<evidence type="ECO:0000256" key="16">
    <source>
        <dbReference type="PROSITE-ProRule" id="PRU10144"/>
    </source>
</evidence>
<comment type="subcellular location">
    <subcellularLocation>
        <location evidence="1 14">Cell outer membrane</location>
        <topology evidence="1 14">Multi-pass membrane protein</topology>
    </subcellularLocation>
</comment>
<gene>
    <name evidence="20" type="ORF">HVA01_00070</name>
</gene>
<keyword evidence="5" id="KW-0410">Iron transport</keyword>
<dbReference type="CDD" id="cd01347">
    <property type="entry name" value="ligand_gated_channel"/>
    <property type="match status" value="1"/>
</dbReference>
<dbReference type="EMBL" id="BJXV01000001">
    <property type="protein sequence ID" value="GEN26361.1"/>
    <property type="molecule type" value="Genomic_DNA"/>
</dbReference>
<dbReference type="GO" id="GO:0015344">
    <property type="term" value="F:siderophore uptake transmembrane transporter activity"/>
    <property type="evidence" value="ECO:0007669"/>
    <property type="project" value="TreeGrafter"/>
</dbReference>
<evidence type="ECO:0000256" key="7">
    <source>
        <dbReference type="ARBA" id="ARBA00022729"/>
    </source>
</evidence>
<evidence type="ECO:0000256" key="3">
    <source>
        <dbReference type="ARBA" id="ARBA00022448"/>
    </source>
</evidence>
<dbReference type="PANTHER" id="PTHR32552:SF68">
    <property type="entry name" value="FERRICHROME OUTER MEMBRANE TRANSPORTER_PHAGE RECEPTOR"/>
    <property type="match status" value="1"/>
</dbReference>
<accession>A0A511UJQ9</accession>
<dbReference type="AlphaFoldDB" id="A0A511UJQ9"/>
<evidence type="ECO:0000313" key="21">
    <source>
        <dbReference type="Proteomes" id="UP000321303"/>
    </source>
</evidence>
<comment type="similarity">
    <text evidence="2 14 17">Belongs to the TonB-dependent receptor family.</text>
</comment>
<dbReference type="InterPro" id="IPR012910">
    <property type="entry name" value="Plug_dom"/>
</dbReference>
<keyword evidence="9" id="KW-0406">Ion transport</keyword>
<evidence type="ECO:0000256" key="11">
    <source>
        <dbReference type="ARBA" id="ARBA00023136"/>
    </source>
</evidence>
<keyword evidence="10 15" id="KW-0798">TonB box</keyword>
<dbReference type="PANTHER" id="PTHR32552">
    <property type="entry name" value="FERRICHROME IRON RECEPTOR-RELATED"/>
    <property type="match status" value="1"/>
</dbReference>
<feature type="domain" description="TonB-dependent receptor-like beta-barrel" evidence="18">
    <location>
        <begin position="245"/>
        <end position="680"/>
    </location>
</feature>
<protein>
    <submittedName>
        <fullName evidence="20">Ferrioxamine B receptor</fullName>
    </submittedName>
</protein>
<feature type="short sequence motif" description="TonB C-terminal box" evidence="16">
    <location>
        <begin position="694"/>
        <end position="711"/>
    </location>
</feature>
<keyword evidence="11 14" id="KW-0472">Membrane</keyword>
<keyword evidence="4 14" id="KW-1134">Transmembrane beta strand</keyword>
<evidence type="ECO:0000256" key="1">
    <source>
        <dbReference type="ARBA" id="ARBA00004571"/>
    </source>
</evidence>
<name>A0A511UJQ9_9GAMM</name>
<comment type="caution">
    <text evidence="20">The sequence shown here is derived from an EMBL/GenBank/DDBJ whole genome shotgun (WGS) entry which is preliminary data.</text>
</comment>
<dbReference type="InterPro" id="IPR010105">
    <property type="entry name" value="TonB_sidphr_rcpt"/>
</dbReference>
<organism evidence="20 21">
    <name type="scientific">Halovibrio variabilis</name>
    <dbReference type="NCBI Taxonomy" id="31910"/>
    <lineage>
        <taxon>Bacteria</taxon>
        <taxon>Pseudomonadati</taxon>
        <taxon>Pseudomonadota</taxon>
        <taxon>Gammaproteobacteria</taxon>
        <taxon>Oceanospirillales</taxon>
        <taxon>Halomonadaceae</taxon>
        <taxon>Halovibrio</taxon>
    </lineage>
</organism>
<keyword evidence="21" id="KW-1185">Reference proteome</keyword>
<dbReference type="PROSITE" id="PS00430">
    <property type="entry name" value="TONB_DEPENDENT_REC_1"/>
    <property type="match status" value="1"/>
</dbReference>
<dbReference type="PROSITE" id="PS01156">
    <property type="entry name" value="TONB_DEPENDENT_REC_2"/>
    <property type="match status" value="1"/>
</dbReference>
<evidence type="ECO:0000256" key="12">
    <source>
        <dbReference type="ARBA" id="ARBA00023170"/>
    </source>
</evidence>
<keyword evidence="7" id="KW-0732">Signal</keyword>
<evidence type="ECO:0000313" key="20">
    <source>
        <dbReference type="EMBL" id="GEN26361.1"/>
    </source>
</evidence>
<dbReference type="OrthoDB" id="127311at2"/>
<evidence type="ECO:0000256" key="15">
    <source>
        <dbReference type="PROSITE-ProRule" id="PRU10143"/>
    </source>
</evidence>
<dbReference type="Gene3D" id="2.170.130.10">
    <property type="entry name" value="TonB-dependent receptor, plug domain"/>
    <property type="match status" value="1"/>
</dbReference>
<evidence type="ECO:0000256" key="14">
    <source>
        <dbReference type="PROSITE-ProRule" id="PRU01360"/>
    </source>
</evidence>
<evidence type="ECO:0000256" key="5">
    <source>
        <dbReference type="ARBA" id="ARBA00022496"/>
    </source>
</evidence>
<reference evidence="20 21" key="1">
    <citation type="submission" date="2019-07" db="EMBL/GenBank/DDBJ databases">
        <title>Whole genome shotgun sequence of Halomonas variabilis NBRC 102410.</title>
        <authorList>
            <person name="Hosoyama A."/>
            <person name="Uohara A."/>
            <person name="Ohji S."/>
            <person name="Ichikawa N."/>
        </authorList>
    </citation>
    <scope>NUCLEOTIDE SEQUENCE [LARGE SCALE GENOMIC DNA]</scope>
    <source>
        <strain evidence="20 21">NBRC 102410</strain>
    </source>
</reference>
<dbReference type="GO" id="GO:0009279">
    <property type="term" value="C:cell outer membrane"/>
    <property type="evidence" value="ECO:0007669"/>
    <property type="project" value="UniProtKB-SubCell"/>
</dbReference>
<dbReference type="Pfam" id="PF00593">
    <property type="entry name" value="TonB_dep_Rec_b-barrel"/>
    <property type="match status" value="1"/>
</dbReference>
<keyword evidence="3 14" id="KW-0813">Transport</keyword>
<evidence type="ECO:0000256" key="8">
    <source>
        <dbReference type="ARBA" id="ARBA00023004"/>
    </source>
</evidence>
<dbReference type="RefSeq" id="WP_146872430.1">
    <property type="nucleotide sequence ID" value="NZ_BJXV01000001.1"/>
</dbReference>
<evidence type="ECO:0000256" key="4">
    <source>
        <dbReference type="ARBA" id="ARBA00022452"/>
    </source>
</evidence>
<dbReference type="InterPro" id="IPR010916">
    <property type="entry name" value="TonB_box_CS"/>
</dbReference>
<dbReference type="Pfam" id="PF07715">
    <property type="entry name" value="Plug"/>
    <property type="match status" value="1"/>
</dbReference>
<feature type="domain" description="TonB-dependent receptor plug" evidence="19">
    <location>
        <begin position="65"/>
        <end position="169"/>
    </location>
</feature>
<proteinExistence type="inferred from homology"/>
<evidence type="ECO:0000256" key="9">
    <source>
        <dbReference type="ARBA" id="ARBA00023065"/>
    </source>
</evidence>
<keyword evidence="8" id="KW-0408">Iron</keyword>
<dbReference type="GO" id="GO:0038023">
    <property type="term" value="F:signaling receptor activity"/>
    <property type="evidence" value="ECO:0007669"/>
    <property type="project" value="InterPro"/>
</dbReference>
<evidence type="ECO:0000256" key="13">
    <source>
        <dbReference type="ARBA" id="ARBA00023237"/>
    </source>
</evidence>
<evidence type="ECO:0000256" key="2">
    <source>
        <dbReference type="ARBA" id="ARBA00009810"/>
    </source>
</evidence>
<sequence length="711" mass="79036">MFTPHHRFLPSALFLRSPISAAVIAVLAVSPLHAQELHVQKRAELDTVTVTAQQAATKVETPFIETPQSVSTITREQMDNRGVDTVQRATDYTPGVYSNQIGASNRFDYLVLRGFSDGSLSNTFLDGLKVMGDANSHSSMRVDPWFLESIEVVRGPASVLYGRASPGGVVALNSKRPEFEQGGELRFRIGNNNQRSAAFDLTGPIGAEQRLAFRLTGIASAADTQFGPAEEERYAIAPRLTWDMTDDTSLTVEAYLQDEPEGGYHSGVPYEGAVVAHNGRKISNNFFDGEEDYDTYERTQRMLGYTLEHRFNDQVTGRQLMRYLNSDVVLNQVYGFGWTSPESNELTRYYSGSDESLQAWTLDNQLEANISSGFMDHTLLFGADYQQRENDVSWPSGYFPSINAFNPVYGSDPIEFYAPVRERHEIDQTGVYLQDQIALDNWRFTLGGRYDWVNIDNTNRDSGGTSSLSDTQFSGRAGVVYLFDNGLAPYLSYSTAFTPTSFVDANGDLLSPMEGEQWETGVKYQPNGSQNQYSAALFHISQENVATKEQPTDPYRAVGEIESQGLELEAQTQLTDTLSLQAGYSFTDITYAKSDDGNQGNNAIYSPRHQVQLWGRYKANDGWLNGVDMGVGVRHYADIAADRANTETVPDYTLVDATIGYDLSQLGVEGVETRLNVNNLLDKEYVASCNSLEYCYFGAERGVTASVHYRF</sequence>
<dbReference type="InterPro" id="IPR000531">
    <property type="entry name" value="Beta-barrel_TonB"/>
</dbReference>